<dbReference type="EC" id="4.1.2.48" evidence="5"/>
<dbReference type="AlphaFoldDB" id="A0A0S3PPA1"/>
<evidence type="ECO:0000259" key="6">
    <source>
        <dbReference type="Pfam" id="PF01212"/>
    </source>
</evidence>
<proteinExistence type="inferred from homology"/>
<keyword evidence="4 5" id="KW-0663">Pyridoxal phosphate</keyword>
<dbReference type="Proteomes" id="UP000236884">
    <property type="component" value="Chromosome"/>
</dbReference>
<protein>
    <recommendedName>
        <fullName evidence="5">L-threonine aldolase</fullName>
        <ecNumber evidence="5">4.1.2.48</ecNumber>
    </recommendedName>
</protein>
<evidence type="ECO:0000313" key="7">
    <source>
        <dbReference type="EMBL" id="BAT57738.1"/>
    </source>
</evidence>
<evidence type="ECO:0000256" key="2">
    <source>
        <dbReference type="ARBA" id="ARBA00006966"/>
    </source>
</evidence>
<sequence>MNFASDNTAGIPAPILDAITAANEGYSLGYGNDDWTKRVEARLSELFEREVAAFLVPTGTVANSLALAHLSPPWGAVLCHVDSHVNDDESGAPEFFGGGLKLLELPGQNAKIDPAVLTERLSRLRGAPHSVLPSVVSITQSTELGTVYSLSEIAALAEIARSRSLKLHMDGARFGNAIASLGCAPAEATWKTGVDALSFGATKGGALAAEAIVFFNPADAAGMSSRRKRGGALISKHRFIAAQFEAYLKDDLWLKLARHANAMAKRLSDGLSAAGEPPMWPVEANEVFAILSNDADARLRKAGAAYYPWQAVALPEGRKVPQGHGLFRLVTSFATRADDVDAFLRIAHPTKP</sequence>
<comment type="similarity">
    <text evidence="2 5">Belongs to the threonine aldolase family.</text>
</comment>
<dbReference type="InterPro" id="IPR015422">
    <property type="entry name" value="PyrdxlP-dep_Trfase_small"/>
</dbReference>
<dbReference type="EMBL" id="AP014946">
    <property type="protein sequence ID" value="BAT57738.1"/>
    <property type="molecule type" value="Genomic_DNA"/>
</dbReference>
<comment type="subunit">
    <text evidence="3">Homotetramer.</text>
</comment>
<dbReference type="PIRSF" id="PIRSF038940">
    <property type="entry name" value="Low_specificity_LTA"/>
    <property type="match status" value="1"/>
</dbReference>
<keyword evidence="5 7" id="KW-0456">Lyase</keyword>
<keyword evidence="8" id="KW-1185">Reference proteome</keyword>
<dbReference type="GO" id="GO:0006567">
    <property type="term" value="P:L-threonine catabolic process"/>
    <property type="evidence" value="ECO:0007669"/>
    <property type="project" value="UniProtKB-UniRule"/>
</dbReference>
<evidence type="ECO:0000256" key="5">
    <source>
        <dbReference type="PIRNR" id="PIRNR038940"/>
    </source>
</evidence>
<comment type="catalytic activity">
    <reaction evidence="5">
        <text>L-allo-threonine = acetaldehyde + glycine</text>
        <dbReference type="Rhea" id="RHEA:26209"/>
        <dbReference type="ChEBI" id="CHEBI:15343"/>
        <dbReference type="ChEBI" id="CHEBI:57305"/>
        <dbReference type="ChEBI" id="CHEBI:58585"/>
        <dbReference type="EC" id="4.1.2.48"/>
    </reaction>
</comment>
<dbReference type="PANTHER" id="PTHR48097:SF5">
    <property type="entry name" value="LOW SPECIFICITY L-THREONINE ALDOLASE"/>
    <property type="match status" value="1"/>
</dbReference>
<dbReference type="Pfam" id="PF01212">
    <property type="entry name" value="Beta_elim_lyase"/>
    <property type="match status" value="1"/>
</dbReference>
<dbReference type="PANTHER" id="PTHR48097">
    <property type="entry name" value="L-THREONINE ALDOLASE-RELATED"/>
    <property type="match status" value="1"/>
</dbReference>
<accession>A0A0S3PPA1</accession>
<dbReference type="Gene3D" id="3.90.1150.10">
    <property type="entry name" value="Aspartate Aminotransferase, domain 1"/>
    <property type="match status" value="1"/>
</dbReference>
<evidence type="ECO:0000256" key="1">
    <source>
        <dbReference type="ARBA" id="ARBA00001933"/>
    </source>
</evidence>
<comment type="catalytic activity">
    <reaction evidence="5">
        <text>L-threonine = acetaldehyde + glycine</text>
        <dbReference type="Rhea" id="RHEA:19625"/>
        <dbReference type="ChEBI" id="CHEBI:15343"/>
        <dbReference type="ChEBI" id="CHEBI:57305"/>
        <dbReference type="ChEBI" id="CHEBI:57926"/>
        <dbReference type="EC" id="4.1.2.48"/>
    </reaction>
</comment>
<comment type="function">
    <text evidence="5">Catalyzes the cleavage of L-allo-threonine and L-threonine to glycine and acetaldehyde.</text>
</comment>
<evidence type="ECO:0000313" key="8">
    <source>
        <dbReference type="Proteomes" id="UP000236884"/>
    </source>
</evidence>
<dbReference type="InterPro" id="IPR015424">
    <property type="entry name" value="PyrdxlP-dep_Trfase"/>
</dbReference>
<gene>
    <name evidence="7" type="primary">ltaE</name>
    <name evidence="7" type="ORF">GJW-30_1_00246</name>
</gene>
<organism evidence="7 8">
    <name type="scientific">Variibacter gotjawalensis</name>
    <dbReference type="NCBI Taxonomy" id="1333996"/>
    <lineage>
        <taxon>Bacteria</taxon>
        <taxon>Pseudomonadati</taxon>
        <taxon>Pseudomonadota</taxon>
        <taxon>Alphaproteobacteria</taxon>
        <taxon>Hyphomicrobiales</taxon>
        <taxon>Nitrobacteraceae</taxon>
        <taxon>Variibacter</taxon>
    </lineage>
</organism>
<dbReference type="SUPFAM" id="SSF53383">
    <property type="entry name" value="PLP-dependent transferases"/>
    <property type="match status" value="1"/>
</dbReference>
<dbReference type="InterPro" id="IPR001597">
    <property type="entry name" value="ArAA_b-elim_lyase/Thr_aldolase"/>
</dbReference>
<dbReference type="InterPro" id="IPR015421">
    <property type="entry name" value="PyrdxlP-dep_Trfase_major"/>
</dbReference>
<name>A0A0S3PPA1_9BRAD</name>
<dbReference type="OrthoDB" id="9774495at2"/>
<dbReference type="Gene3D" id="3.40.640.10">
    <property type="entry name" value="Type I PLP-dependent aspartate aminotransferase-like (Major domain)"/>
    <property type="match status" value="1"/>
</dbReference>
<feature type="domain" description="Aromatic amino acid beta-eliminating lyase/threonine aldolase" evidence="6">
    <location>
        <begin position="3"/>
        <end position="291"/>
    </location>
</feature>
<dbReference type="GO" id="GO:0008732">
    <property type="term" value="F:L-allo-threonine aldolase activity"/>
    <property type="evidence" value="ECO:0007669"/>
    <property type="project" value="RHEA"/>
</dbReference>
<dbReference type="KEGG" id="vgo:GJW-30_1_00246"/>
<comment type="cofactor">
    <cofactor evidence="1 5">
        <name>pyridoxal 5'-phosphate</name>
        <dbReference type="ChEBI" id="CHEBI:597326"/>
    </cofactor>
</comment>
<dbReference type="CDD" id="cd06502">
    <property type="entry name" value="TA_like"/>
    <property type="match status" value="1"/>
</dbReference>
<evidence type="ECO:0000256" key="4">
    <source>
        <dbReference type="ARBA" id="ARBA00022898"/>
    </source>
</evidence>
<dbReference type="InterPro" id="IPR026273">
    <property type="entry name" value="Low_specificity_L-TA_bact"/>
</dbReference>
<evidence type="ECO:0000256" key="3">
    <source>
        <dbReference type="ARBA" id="ARBA00011881"/>
    </source>
</evidence>
<dbReference type="RefSeq" id="WP_096350712.1">
    <property type="nucleotide sequence ID" value="NZ_AP014946.1"/>
</dbReference>
<reference evidence="7 8" key="1">
    <citation type="submission" date="2015-08" db="EMBL/GenBank/DDBJ databases">
        <title>Investigation of the bacterial diversity of lava forest soil.</title>
        <authorList>
            <person name="Lee J.S."/>
        </authorList>
    </citation>
    <scope>NUCLEOTIDE SEQUENCE [LARGE SCALE GENOMIC DNA]</scope>
    <source>
        <strain evidence="7 8">GJW-30</strain>
    </source>
</reference>